<dbReference type="PANTHER" id="PTHR47691:SF3">
    <property type="entry name" value="HTH-TYPE TRANSCRIPTIONAL REGULATOR RV0890C-RELATED"/>
    <property type="match status" value="1"/>
</dbReference>
<accession>A0ABV2YDY1</accession>
<keyword evidence="3" id="KW-1185">Reference proteome</keyword>
<organism evidence="2 3">
    <name type="scientific">Streptomyces fragilis</name>
    <dbReference type="NCBI Taxonomy" id="67301"/>
    <lineage>
        <taxon>Bacteria</taxon>
        <taxon>Bacillati</taxon>
        <taxon>Actinomycetota</taxon>
        <taxon>Actinomycetes</taxon>
        <taxon>Kitasatosporales</taxon>
        <taxon>Streptomycetaceae</taxon>
        <taxon>Streptomyces</taxon>
    </lineage>
</organism>
<dbReference type="InterPro" id="IPR011990">
    <property type="entry name" value="TPR-like_helical_dom_sf"/>
</dbReference>
<dbReference type="InterPro" id="IPR027417">
    <property type="entry name" value="P-loop_NTPase"/>
</dbReference>
<name>A0ABV2YDY1_9ACTN</name>
<dbReference type="InterPro" id="IPR043504">
    <property type="entry name" value="Peptidase_S1_PA_chymotrypsin"/>
</dbReference>
<proteinExistence type="predicted"/>
<dbReference type="RefSeq" id="WP_108956093.1">
    <property type="nucleotide sequence ID" value="NZ_BEVZ01000007.1"/>
</dbReference>
<dbReference type="SUPFAM" id="SSF48452">
    <property type="entry name" value="TPR-like"/>
    <property type="match status" value="2"/>
</dbReference>
<protein>
    <submittedName>
        <fullName evidence="2">Trypsin-like peptidase domain-containing protein</fullName>
    </submittedName>
</protein>
<dbReference type="Pfam" id="PF13365">
    <property type="entry name" value="Trypsin_2"/>
    <property type="match status" value="1"/>
</dbReference>
<dbReference type="Gene3D" id="1.25.40.10">
    <property type="entry name" value="Tetratricopeptide repeat domain"/>
    <property type="match status" value="1"/>
</dbReference>
<gene>
    <name evidence="2" type="ORF">AB0E65_06890</name>
</gene>
<dbReference type="Proteomes" id="UP001550850">
    <property type="component" value="Unassembled WGS sequence"/>
</dbReference>
<dbReference type="Pfam" id="PF05729">
    <property type="entry name" value="NACHT"/>
    <property type="match status" value="1"/>
</dbReference>
<dbReference type="PANTHER" id="PTHR47691">
    <property type="entry name" value="REGULATOR-RELATED"/>
    <property type="match status" value="1"/>
</dbReference>
<dbReference type="SUPFAM" id="SSF52540">
    <property type="entry name" value="P-loop containing nucleoside triphosphate hydrolases"/>
    <property type="match status" value="1"/>
</dbReference>
<comment type="caution">
    <text evidence="2">The sequence shown here is derived from an EMBL/GenBank/DDBJ whole genome shotgun (WGS) entry which is preliminary data.</text>
</comment>
<dbReference type="Gene3D" id="3.40.50.300">
    <property type="entry name" value="P-loop containing nucleotide triphosphate hydrolases"/>
    <property type="match status" value="1"/>
</dbReference>
<evidence type="ECO:0000259" key="1">
    <source>
        <dbReference type="Pfam" id="PF05729"/>
    </source>
</evidence>
<feature type="domain" description="NACHT" evidence="1">
    <location>
        <begin position="291"/>
        <end position="465"/>
    </location>
</feature>
<dbReference type="SUPFAM" id="SSF50494">
    <property type="entry name" value="Trypsin-like serine proteases"/>
    <property type="match status" value="1"/>
</dbReference>
<evidence type="ECO:0000313" key="3">
    <source>
        <dbReference type="Proteomes" id="UP001550850"/>
    </source>
</evidence>
<dbReference type="InterPro" id="IPR009003">
    <property type="entry name" value="Peptidase_S1_PA"/>
</dbReference>
<reference evidence="2 3" key="1">
    <citation type="submission" date="2024-06" db="EMBL/GenBank/DDBJ databases">
        <title>The Natural Products Discovery Center: Release of the First 8490 Sequenced Strains for Exploring Actinobacteria Biosynthetic Diversity.</title>
        <authorList>
            <person name="Kalkreuter E."/>
            <person name="Kautsar S.A."/>
            <person name="Yang D."/>
            <person name="Bader C.D."/>
            <person name="Teijaro C.N."/>
            <person name="Fluegel L."/>
            <person name="Davis C.M."/>
            <person name="Simpson J.R."/>
            <person name="Lauterbach L."/>
            <person name="Steele A.D."/>
            <person name="Gui C."/>
            <person name="Meng S."/>
            <person name="Li G."/>
            <person name="Viehrig K."/>
            <person name="Ye F."/>
            <person name="Su P."/>
            <person name="Kiefer A.F."/>
            <person name="Nichols A."/>
            <person name="Cepeda A.J."/>
            <person name="Yan W."/>
            <person name="Fan B."/>
            <person name="Jiang Y."/>
            <person name="Adhikari A."/>
            <person name="Zheng C.-J."/>
            <person name="Schuster L."/>
            <person name="Cowan T.M."/>
            <person name="Smanski M.J."/>
            <person name="Chevrette M.G."/>
            <person name="De Carvalho L.P.S."/>
            <person name="Shen B."/>
        </authorList>
    </citation>
    <scope>NUCLEOTIDE SEQUENCE [LARGE SCALE GENOMIC DNA]</scope>
    <source>
        <strain evidence="2 3">NPDC038104</strain>
    </source>
</reference>
<evidence type="ECO:0000313" key="2">
    <source>
        <dbReference type="EMBL" id="MEU3553936.1"/>
    </source>
</evidence>
<sequence length="996" mass="107254">MSTAHRSTAGIEPRRIAEIIVATPDGRRRGSGYRVTGACVLTAAHVVSDATEVTVRCDADRPGEWSATAQVSWADPATDLAVLTLERPAGGDPVEPARFARVPEERHAVVPVHAAGFPLWKQRRRPGGGAFRELHQADGTVAALSNLRTGTLEITVAPAGGDPDPRSSPWAGMSGAALWAGDAIVGVIAEHHRWEGSGRLTAVRIDTALRQADTAAATALAGLLGVEAPTDLPLVRTPDTPHVAGDEQNAGSERPRKRVIGLPVAHGIELFKNRTEQLARAGWHLADPTIRMVSVVGRRGMGKSALAAKLMEQLDRGAWPGRTRIPVVSGLVNLSTRTSGISLERLFFDCARLLPADVRRHLESVWASGLPVPDKVQELFEALGDRLVVILMDNFEDLLTDEGDITDEEIAVFLDCLFRTGTAPRLLITTQIPVRLKPELRRFAAQVELTEGLGADEAVELLRELDRDGALGLAELSDEELLSASVRVHGVPRALELMVGALADQSIELPTLHQVLEDFVQRENVVEALAHDRYRRLDGPSRTVLQVLAALRTPVSRGALEEIVSRIDPEVDLGLALSKLLHVRLVSAHRATRTFSLHPMDADLAYAGMPLDGPSGRRTTERRIADWYANAAMPAPAWRTLDDLEPLRRQFLHLVRAGDHDDAAMVLGEISEWMVWKGSVLTALSFHAVIDGLVHDDRARLTHLIAYGHARLSGGPMEQALDLFRQGAELARRLDDPVALQSAVFGLGDTYRQLGRPEDSVEPLSEASALARRSGDTETEIHALLSLSLTLSYLHRGEEALAAADELGAVASRTGQPLTDARAWNARTIALLTLGRWEETVRSGARAAEAYRAAGSQEAIAYALNAQGLALLALRRTDEARAALEDALREASLMENPRAEGVCLCNLAWAHWKAGDWDRSAESAERASATLQIAGAAERAAAVDLAEAARAMGRSEPGTAATALTRAAGALTGNAEVITASWLLQEAEHLRAGGAW</sequence>
<dbReference type="InterPro" id="IPR007111">
    <property type="entry name" value="NACHT_NTPase"/>
</dbReference>
<dbReference type="EMBL" id="JBEZUR010000007">
    <property type="protein sequence ID" value="MEU3553936.1"/>
    <property type="molecule type" value="Genomic_DNA"/>
</dbReference>
<dbReference type="Gene3D" id="2.40.10.10">
    <property type="entry name" value="Trypsin-like serine proteases"/>
    <property type="match status" value="1"/>
</dbReference>